<sequence length="398" mass="43492">MIHTIRIGAHVLAQGQFARNLGDGRIEIDTGNRRLAGKPVTQHGLHTAKVSPLLHLLSANHWRSGLLAAVGAMTLAFGPTSAAKAEDTVEILNVSYDPTREFYRQYNALFNEWWESQGHEPVTLRQSHGGSGGQARAVIDGLEATVVTLALSADISAIAERSGKIPADWQLRLPHNSSPYTSTIVFLVRDGNPKGIADWDDLIRDDVQVITPNPKTSGGARWNFMAGWAWALNEYGGNEDQARAYMSDLFKNVPVLDTGARGATNTFTQRGIGDVLLAWENEAFLALAEQGEDAFDIVVPSVSMLAEPPVALVDGNITSQAERAVAEAYLEHLYSPEAQALALRNFYRAWDTSAASDEDIARFPEITRLSIDDFGGWVEVQPVFFGDGGVFDQIYEEQ</sequence>
<dbReference type="EMBL" id="QAOH01000001">
    <property type="protein sequence ID" value="PTQ75999.1"/>
    <property type="molecule type" value="Genomic_DNA"/>
</dbReference>
<dbReference type="PANTHER" id="PTHR30368">
    <property type="entry name" value="SULFATE-BINDING PROTEIN"/>
    <property type="match status" value="1"/>
</dbReference>
<dbReference type="NCBIfam" id="TIGR00971">
    <property type="entry name" value="3a0106s03"/>
    <property type="match status" value="1"/>
</dbReference>
<name>A0A2T5HWN3_9RHOB</name>
<dbReference type="GO" id="GO:1901681">
    <property type="term" value="F:sulfur compound binding"/>
    <property type="evidence" value="ECO:0007669"/>
    <property type="project" value="InterPro"/>
</dbReference>
<dbReference type="OrthoDB" id="9802127at2"/>
<dbReference type="PANTHER" id="PTHR30368:SF2">
    <property type="entry name" value="SULFATE-BINDING PROTEIN"/>
    <property type="match status" value="1"/>
</dbReference>
<evidence type="ECO:0000256" key="5">
    <source>
        <dbReference type="ARBA" id="ARBA00022764"/>
    </source>
</evidence>
<dbReference type="Pfam" id="PF13531">
    <property type="entry name" value="SBP_bac_11"/>
    <property type="match status" value="1"/>
</dbReference>
<protein>
    <submittedName>
        <fullName evidence="6">Sulfate transport system substrate-binding protein</fullName>
    </submittedName>
</protein>
<dbReference type="GO" id="GO:0042597">
    <property type="term" value="C:periplasmic space"/>
    <property type="evidence" value="ECO:0007669"/>
    <property type="project" value="UniProtKB-SubCell"/>
</dbReference>
<keyword evidence="4" id="KW-0732">Signal</keyword>
<dbReference type="SUPFAM" id="SSF53850">
    <property type="entry name" value="Periplasmic binding protein-like II"/>
    <property type="match status" value="1"/>
</dbReference>
<evidence type="ECO:0000256" key="3">
    <source>
        <dbReference type="ARBA" id="ARBA00022448"/>
    </source>
</evidence>
<gene>
    <name evidence="6" type="ORF">C8N42_101544</name>
</gene>
<keyword evidence="3" id="KW-0813">Transport</keyword>
<dbReference type="RefSeq" id="WP_107814973.1">
    <property type="nucleotide sequence ID" value="NZ_QAOH01000001.1"/>
</dbReference>
<dbReference type="NCBIfam" id="NF008106">
    <property type="entry name" value="PRK10852.1"/>
    <property type="match status" value="1"/>
</dbReference>
<evidence type="ECO:0000256" key="2">
    <source>
        <dbReference type="ARBA" id="ARBA00006099"/>
    </source>
</evidence>
<dbReference type="CDD" id="cd01005">
    <property type="entry name" value="PBP2_CysP"/>
    <property type="match status" value="1"/>
</dbReference>
<keyword evidence="7" id="KW-1185">Reference proteome</keyword>
<dbReference type="GO" id="GO:1902358">
    <property type="term" value="P:sulfate transmembrane transport"/>
    <property type="evidence" value="ECO:0007669"/>
    <property type="project" value="InterPro"/>
</dbReference>
<organism evidence="6 7">
    <name type="scientific">Celeribacter persicus</name>
    <dbReference type="NCBI Taxonomy" id="1651082"/>
    <lineage>
        <taxon>Bacteria</taxon>
        <taxon>Pseudomonadati</taxon>
        <taxon>Pseudomonadota</taxon>
        <taxon>Alphaproteobacteria</taxon>
        <taxon>Rhodobacterales</taxon>
        <taxon>Roseobacteraceae</taxon>
        <taxon>Celeribacter</taxon>
    </lineage>
</organism>
<dbReference type="Gene3D" id="3.40.190.10">
    <property type="entry name" value="Periplasmic binding protein-like II"/>
    <property type="match status" value="2"/>
</dbReference>
<evidence type="ECO:0000313" key="6">
    <source>
        <dbReference type="EMBL" id="PTQ75999.1"/>
    </source>
</evidence>
<dbReference type="PROSITE" id="PS00757">
    <property type="entry name" value="PROK_SULFATE_BIND_2"/>
    <property type="match status" value="1"/>
</dbReference>
<comment type="subcellular location">
    <subcellularLocation>
        <location evidence="1">Periplasm</location>
    </subcellularLocation>
</comment>
<dbReference type="NCBIfam" id="NF008022">
    <property type="entry name" value="PRK10752.1"/>
    <property type="match status" value="1"/>
</dbReference>
<evidence type="ECO:0000256" key="1">
    <source>
        <dbReference type="ARBA" id="ARBA00004418"/>
    </source>
</evidence>
<dbReference type="Proteomes" id="UP000244077">
    <property type="component" value="Unassembled WGS sequence"/>
</dbReference>
<evidence type="ECO:0000313" key="7">
    <source>
        <dbReference type="Proteomes" id="UP000244077"/>
    </source>
</evidence>
<reference evidence="6 7" key="1">
    <citation type="submission" date="2018-04" db="EMBL/GenBank/DDBJ databases">
        <title>Genomic Encyclopedia of Archaeal and Bacterial Type Strains, Phase II (KMG-II): from individual species to whole genera.</title>
        <authorList>
            <person name="Goeker M."/>
        </authorList>
    </citation>
    <scope>NUCLEOTIDE SEQUENCE [LARGE SCALE GENOMIC DNA]</scope>
    <source>
        <strain evidence="6 7">DSM 100434</strain>
    </source>
</reference>
<dbReference type="AlphaFoldDB" id="A0A2T5HWN3"/>
<dbReference type="InterPro" id="IPR034408">
    <property type="entry name" value="Sulphate/thiosulphate_BS"/>
</dbReference>
<accession>A0A2T5HWN3</accession>
<proteinExistence type="inferred from homology"/>
<evidence type="ECO:0000256" key="4">
    <source>
        <dbReference type="ARBA" id="ARBA00022729"/>
    </source>
</evidence>
<keyword evidence="5" id="KW-0574">Periplasm</keyword>
<comment type="similarity">
    <text evidence="2">Belongs to the prokaryotic sulfate-binding protein family.</text>
</comment>
<comment type="caution">
    <text evidence="6">The sequence shown here is derived from an EMBL/GenBank/DDBJ whole genome shotgun (WGS) entry which is preliminary data.</text>
</comment>
<dbReference type="GO" id="GO:0140104">
    <property type="term" value="F:molecular carrier activity"/>
    <property type="evidence" value="ECO:0007669"/>
    <property type="project" value="InterPro"/>
</dbReference>
<dbReference type="InterPro" id="IPR005669">
    <property type="entry name" value="Thiosulph/SO4-bd"/>
</dbReference>